<keyword evidence="1" id="KW-0812">Transmembrane</keyword>
<feature type="transmembrane region" description="Helical" evidence="1">
    <location>
        <begin position="124"/>
        <end position="144"/>
    </location>
</feature>
<evidence type="ECO:0000313" key="2">
    <source>
        <dbReference type="EMBL" id="MFC0558333.1"/>
    </source>
</evidence>
<accession>A0ABV6NDV5</accession>
<feature type="transmembrane region" description="Helical" evidence="1">
    <location>
        <begin position="41"/>
        <end position="63"/>
    </location>
</feature>
<dbReference type="RefSeq" id="WP_273840989.1">
    <property type="nucleotide sequence ID" value="NZ_JAQQWT010000003.1"/>
</dbReference>
<evidence type="ECO:0000256" key="1">
    <source>
        <dbReference type="SAM" id="Phobius"/>
    </source>
</evidence>
<feature type="transmembrane region" description="Helical" evidence="1">
    <location>
        <begin position="69"/>
        <end position="89"/>
    </location>
</feature>
<protein>
    <submittedName>
        <fullName evidence="2">Uncharacterized protein</fullName>
    </submittedName>
</protein>
<comment type="caution">
    <text evidence="2">The sequence shown here is derived from an EMBL/GenBank/DDBJ whole genome shotgun (WGS) entry which is preliminary data.</text>
</comment>
<keyword evidence="1" id="KW-1133">Transmembrane helix</keyword>
<organism evidence="2 3">
    <name type="scientific">Halalkalibacter alkalisediminis</name>
    <dbReference type="NCBI Taxonomy" id="935616"/>
    <lineage>
        <taxon>Bacteria</taxon>
        <taxon>Bacillati</taxon>
        <taxon>Bacillota</taxon>
        <taxon>Bacilli</taxon>
        <taxon>Bacillales</taxon>
        <taxon>Bacillaceae</taxon>
        <taxon>Halalkalibacter</taxon>
    </lineage>
</organism>
<dbReference type="EMBL" id="JBHLTR010000004">
    <property type="protein sequence ID" value="MFC0558333.1"/>
    <property type="molecule type" value="Genomic_DNA"/>
</dbReference>
<sequence length="213" mass="25953">MSFLYEHGWMLFVVSEGLTWVLVGLFFFCRYWLRFERVSQWCFVFIVIINVFQIFLGWIDYYFTGEISFFQIVIVLFITYASTLGRSDFQRMDQFIKRKFNINSKRLDQFEGQEGWDRHLPYRFTLFFTHTFAFIMIHYIWFLLEKMTFNNLAEYTSLLASSWFQSIDASFFSLSIYMKTSYFWSIIYLFDLIVFQMYLLIFLSLKLGVLSKN</sequence>
<dbReference type="Proteomes" id="UP001589833">
    <property type="component" value="Unassembled WGS sequence"/>
</dbReference>
<gene>
    <name evidence="2" type="ORF">ACFFH4_04640</name>
</gene>
<keyword evidence="1" id="KW-0472">Membrane</keyword>
<name>A0ABV6NDV5_9BACI</name>
<evidence type="ECO:0000313" key="3">
    <source>
        <dbReference type="Proteomes" id="UP001589833"/>
    </source>
</evidence>
<feature type="transmembrane region" description="Helical" evidence="1">
    <location>
        <begin position="6"/>
        <end position="29"/>
    </location>
</feature>
<proteinExistence type="predicted"/>
<reference evidence="2 3" key="1">
    <citation type="submission" date="2024-09" db="EMBL/GenBank/DDBJ databases">
        <authorList>
            <person name="Sun Q."/>
            <person name="Mori K."/>
        </authorList>
    </citation>
    <scope>NUCLEOTIDE SEQUENCE [LARGE SCALE GENOMIC DNA]</scope>
    <source>
        <strain evidence="2 3">NCAIM B.02301</strain>
    </source>
</reference>
<keyword evidence="3" id="KW-1185">Reference proteome</keyword>
<feature type="transmembrane region" description="Helical" evidence="1">
    <location>
        <begin position="182"/>
        <end position="205"/>
    </location>
</feature>